<dbReference type="EMBL" id="FTNP01000004">
    <property type="protein sequence ID" value="SIR89047.1"/>
    <property type="molecule type" value="Genomic_DNA"/>
</dbReference>
<evidence type="ECO:0000259" key="2">
    <source>
        <dbReference type="Pfam" id="PF04981"/>
    </source>
</evidence>
<dbReference type="Proteomes" id="UP000187321">
    <property type="component" value="Chromosome"/>
</dbReference>
<dbReference type="InterPro" id="IPR039768">
    <property type="entry name" value="Nmd3"/>
</dbReference>
<dbReference type="KEGG" id="hda:BB347_15280"/>
<reference evidence="4 5" key="2">
    <citation type="submission" date="2017-01" db="EMBL/GenBank/DDBJ databases">
        <authorList>
            <person name="Mah S.A."/>
            <person name="Swanson W.J."/>
            <person name="Moy G.W."/>
            <person name="Vacquier V.D."/>
        </authorList>
    </citation>
    <scope>NUCLEOTIDE SEQUENCE [LARGE SCALE GENOMIC DNA]</scope>
    <source>
        <strain evidence="4 5">CGMCC 1.8909</strain>
    </source>
</reference>
<dbReference type="PANTHER" id="PTHR12746:SF2">
    <property type="entry name" value="60S RIBOSOMAL EXPORT PROTEIN NMD3"/>
    <property type="match status" value="1"/>
</dbReference>
<accession>A0A1N7ELT0</accession>
<dbReference type="GeneID" id="30957333"/>
<gene>
    <name evidence="3" type="ORF">BB347_15280</name>
    <name evidence="4" type="ORF">SAMN05421809_2696</name>
</gene>
<dbReference type="Pfam" id="PF04981">
    <property type="entry name" value="NMD3"/>
    <property type="match status" value="1"/>
</dbReference>
<evidence type="ECO:0000313" key="6">
    <source>
        <dbReference type="Proteomes" id="UP000187321"/>
    </source>
</evidence>
<dbReference type="PANTHER" id="PTHR12746">
    <property type="entry name" value="NONSENSE-MEDIATED MRNA DECAY PROTEIN 3"/>
    <property type="match status" value="1"/>
</dbReference>
<evidence type="ECO:0000313" key="4">
    <source>
        <dbReference type="EMBL" id="SIR89047.1"/>
    </source>
</evidence>
<dbReference type="AlphaFoldDB" id="A0A1N7ELT0"/>
<organism evidence="4 5">
    <name type="scientific">Natronorubrum daqingense</name>
    <dbReference type="NCBI Taxonomy" id="588898"/>
    <lineage>
        <taxon>Archaea</taxon>
        <taxon>Methanobacteriati</taxon>
        <taxon>Methanobacteriota</taxon>
        <taxon>Stenosarchaea group</taxon>
        <taxon>Halobacteria</taxon>
        <taxon>Halobacteriales</taxon>
        <taxon>Natrialbaceae</taxon>
        <taxon>Natronorubrum</taxon>
    </lineage>
</organism>
<name>A0A1N7ELT0_9EURY</name>
<evidence type="ECO:0000313" key="3">
    <source>
        <dbReference type="EMBL" id="APX97868.1"/>
    </source>
</evidence>
<dbReference type="Proteomes" id="UP000185687">
    <property type="component" value="Unassembled WGS sequence"/>
</dbReference>
<protein>
    <submittedName>
        <fullName evidence="4">Nonsense-mediated mRNA decay protein 3</fullName>
    </submittedName>
</protein>
<feature type="domain" description="Nmd3 N-terminal" evidence="2">
    <location>
        <begin position="8"/>
        <end position="262"/>
    </location>
</feature>
<keyword evidence="5" id="KW-1185">Reference proteome</keyword>
<dbReference type="OrthoDB" id="15051at2157"/>
<dbReference type="InterPro" id="IPR007064">
    <property type="entry name" value="Nmd3_N"/>
</dbReference>
<dbReference type="EMBL" id="CP019327">
    <property type="protein sequence ID" value="APX97868.1"/>
    <property type="molecule type" value="Genomic_DNA"/>
</dbReference>
<sequence length="383" mass="42089">MSESRAFCPRCGEAVPERSASDANGEEDATDPLRPSADVELCDSCYFDDFDFVDAPERIDVRVCATCGAVYRGNRWIDVGAQDYTDVAIEEVSEALAVHVDVEDVAWQVEPEQIDPNTIRMHCYFTGVVRGTPVDEEVTVPVRIARQTCTRCGRIAGDYYASIVQIRAEDRTPTSEELERAEEIANTIVADMEATGDRNAFVTETSETDDGLNIKVSTNKIGKKISNKMIEEFGGTVNDAETLVTEDSDGNEVYRVTFAVRLPPYTPGEIIDLEDDDDGPVIVRSARGNLKGVRATTGERYEAGYEEGNSPDARRLGHLADGVETTVVTVEDDNAVQVLDPETYRAKTVARPSYFDPDAETVPVLKSRAGLHVLPDDGRKDDE</sequence>
<evidence type="ECO:0000313" key="5">
    <source>
        <dbReference type="Proteomes" id="UP000185687"/>
    </source>
</evidence>
<reference evidence="3 6" key="1">
    <citation type="submission" date="2017-01" db="EMBL/GenBank/DDBJ databases">
        <title>Complete genome sequence of Haloterrigena daqingensis type strain (JX313T).</title>
        <authorList>
            <person name="Shuang W."/>
        </authorList>
    </citation>
    <scope>NUCLEOTIDE SEQUENCE [LARGE SCALE GENOMIC DNA]</scope>
    <source>
        <strain evidence="3 6">JX313</strain>
    </source>
</reference>
<dbReference type="GO" id="GO:0043023">
    <property type="term" value="F:ribosomal large subunit binding"/>
    <property type="evidence" value="ECO:0007669"/>
    <property type="project" value="InterPro"/>
</dbReference>
<proteinExistence type="predicted"/>
<feature type="region of interest" description="Disordered" evidence="1">
    <location>
        <begin position="1"/>
        <end position="35"/>
    </location>
</feature>
<dbReference type="GO" id="GO:0005737">
    <property type="term" value="C:cytoplasm"/>
    <property type="evidence" value="ECO:0007669"/>
    <property type="project" value="TreeGrafter"/>
</dbReference>
<evidence type="ECO:0000256" key="1">
    <source>
        <dbReference type="SAM" id="MobiDB-lite"/>
    </source>
</evidence>
<dbReference type="RefSeq" id="WP_076582606.1">
    <property type="nucleotide sequence ID" value="NZ_CP019327.1"/>
</dbReference>
<dbReference type="STRING" id="588898.BB347_15280"/>